<name>A0A850P635_9PROT</name>
<keyword evidence="2" id="KW-1133">Transmembrane helix</keyword>
<keyword evidence="2" id="KW-0472">Membrane</keyword>
<gene>
    <name evidence="4" type="ORF">HUK82_05940</name>
</gene>
<keyword evidence="5" id="KW-1185">Reference proteome</keyword>
<dbReference type="AlphaFoldDB" id="A0A850P635"/>
<dbReference type="InterPro" id="IPR000719">
    <property type="entry name" value="Prot_kinase_dom"/>
</dbReference>
<evidence type="ECO:0000256" key="2">
    <source>
        <dbReference type="SAM" id="Phobius"/>
    </source>
</evidence>
<proteinExistence type="predicted"/>
<evidence type="ECO:0000259" key="3">
    <source>
        <dbReference type="PROSITE" id="PS50011"/>
    </source>
</evidence>
<sequence>MADTLRAQSDHRLLIGSRFSIALDEPVAPIGGCDTFAARDALSPGASMHAMAPSTLLPARPCLLTALSLRSDALMTVARLDEAESLWLIAPEPPAALSISRSGWTESAILDHVVQPLAGALRALERAGITHRAIRPDNVYQSRPGVPAILGPGWLAPPAFHQTVVFEALSSAVCPPIARGNGTIADDIFSLGVLVLSLVTGRLPFADVEPYDILSRRFSRGSFHAYTTGQDIPSGIRSLLHAMLSDDPDARPTPRDLENVGPRKLFSRRGDSPARTPIMIGAQEARTCAALSWQAAAQPDAFTSLLDRGIVEQWLRLEAGRAQAATLLSAALHDRRSNEGQSAGRPPVEPGLLAHILCLIDRSAPLFWRGVWFWPDALPAIIGWSATAEASAAAPMMSLTRDIVAVTTMLGPGHLPEGSAVSALVKTLSISLRHMRTPHADSGLLLAAYQANPFQACLSKRCANERITSVSGLIEWLSQDAASDSPLLDDAMDSFVAARCAAKGVHVPRPDARLYPDHWTQNLLTLASLQTLYGLGPLRALGRKMLPHLGNAIDKWHSATTRRLKSERLADAAEAGNLVLMHTLLFDQTDLTLDMHGLMAARAELARLDRDLESRQQRMRHATEGIRNAAANIALMVAACGAGALIVLNFTP</sequence>
<keyword evidence="2" id="KW-0812">Transmembrane</keyword>
<dbReference type="RefSeq" id="WP_176613077.1">
    <property type="nucleotide sequence ID" value="NZ_JABXXR010000027.1"/>
</dbReference>
<feature type="region of interest" description="Disordered" evidence="1">
    <location>
        <begin position="247"/>
        <end position="270"/>
    </location>
</feature>
<feature type="domain" description="Protein kinase" evidence="3">
    <location>
        <begin position="1"/>
        <end position="266"/>
    </location>
</feature>
<accession>A0A850P635</accession>
<comment type="caution">
    <text evidence="4">The sequence shown here is derived from an EMBL/GenBank/DDBJ whole genome shotgun (WGS) entry which is preliminary data.</text>
</comment>
<evidence type="ECO:0000256" key="1">
    <source>
        <dbReference type="SAM" id="MobiDB-lite"/>
    </source>
</evidence>
<dbReference type="SUPFAM" id="SSF56112">
    <property type="entry name" value="Protein kinase-like (PK-like)"/>
    <property type="match status" value="1"/>
</dbReference>
<dbReference type="GO" id="GO:0005524">
    <property type="term" value="F:ATP binding"/>
    <property type="evidence" value="ECO:0007669"/>
    <property type="project" value="InterPro"/>
</dbReference>
<dbReference type="Gene3D" id="1.10.510.10">
    <property type="entry name" value="Transferase(Phosphotransferase) domain 1"/>
    <property type="match status" value="1"/>
</dbReference>
<dbReference type="PROSITE" id="PS50011">
    <property type="entry name" value="PROTEIN_KINASE_DOM"/>
    <property type="match status" value="1"/>
</dbReference>
<evidence type="ECO:0000313" key="5">
    <source>
        <dbReference type="Proteomes" id="UP000585665"/>
    </source>
</evidence>
<dbReference type="Proteomes" id="UP000585665">
    <property type="component" value="Unassembled WGS sequence"/>
</dbReference>
<feature type="compositionally biased region" description="Basic and acidic residues" evidence="1">
    <location>
        <begin position="248"/>
        <end position="258"/>
    </location>
</feature>
<reference evidence="4 5" key="1">
    <citation type="submission" date="2020-06" db="EMBL/GenBank/DDBJ databases">
        <title>Description of novel acetic acid bacteria.</title>
        <authorList>
            <person name="Sombolestani A."/>
        </authorList>
    </citation>
    <scope>NUCLEOTIDE SEQUENCE [LARGE SCALE GENOMIC DNA]</scope>
    <source>
        <strain evidence="4 5">LMG 27010</strain>
    </source>
</reference>
<evidence type="ECO:0000313" key="4">
    <source>
        <dbReference type="EMBL" id="NVN40105.1"/>
    </source>
</evidence>
<dbReference type="GO" id="GO:0004672">
    <property type="term" value="F:protein kinase activity"/>
    <property type="evidence" value="ECO:0007669"/>
    <property type="project" value="InterPro"/>
</dbReference>
<organism evidence="4 5">
    <name type="scientific">Ameyamaea chiangmaiensis</name>
    <dbReference type="NCBI Taxonomy" id="442969"/>
    <lineage>
        <taxon>Bacteria</taxon>
        <taxon>Pseudomonadati</taxon>
        <taxon>Pseudomonadota</taxon>
        <taxon>Alphaproteobacteria</taxon>
        <taxon>Acetobacterales</taxon>
        <taxon>Acetobacteraceae</taxon>
        <taxon>Ameyamaea</taxon>
    </lineage>
</organism>
<protein>
    <recommendedName>
        <fullName evidence="3">Protein kinase domain-containing protein</fullName>
    </recommendedName>
</protein>
<dbReference type="InterPro" id="IPR011009">
    <property type="entry name" value="Kinase-like_dom_sf"/>
</dbReference>
<dbReference type="EMBL" id="JABXXR010000027">
    <property type="protein sequence ID" value="NVN40105.1"/>
    <property type="molecule type" value="Genomic_DNA"/>
</dbReference>
<feature type="transmembrane region" description="Helical" evidence="2">
    <location>
        <begin position="629"/>
        <end position="650"/>
    </location>
</feature>